<dbReference type="InterPro" id="IPR017853">
    <property type="entry name" value="GH"/>
</dbReference>
<dbReference type="InterPro" id="IPR040669">
    <property type="entry name" value="Agarase_CBM"/>
</dbReference>
<dbReference type="RefSeq" id="WP_057794020.1">
    <property type="nucleotide sequence ID" value="NZ_CAXIBE010000008.1"/>
</dbReference>
<sequence>MKIHSISMAVAVACLSLAACNTQKNQTSLPSSSSQNVIDNLYSFDVPLNGKIETEFASATVQPMSPNSGKALHVSFEGDVAEASVKLIPAQNWDWSMHKEINLAFEATNPEEESVQLYISVMTESGNQASHSVIIPPGSTSTYYFVLNGQVLDTDLGYKRSRMEAWQSNEQMAHFRIGSIKLDLSSVEAIRLYTRGNMVSKRLTIDNLRLRENPDYGDEYRQNTVDKFGQNAKRDFPLKVHSEAELKEKANEELTRLNASGPLPDRSRFGGWKAGPKLEATGYFRTHKMQGKWWLVDPDGYLFFSNGLANVRMANLTTLTGVDFKDESVRYIDPEAVTPEDSMGIVNVSDAVRDTRYIASEVRHEMFSWLPPYDDALADHYSYRRSVHAGPLTSGETFSFYRANLERRYGESSPGAYEEKWQEVTLDRFQDWGFTSMGNWVDPAFYPNEQVPYFANGWIIGDFKTLSSVHDVWDSMPDSFDPEFVRRAQVTINQIAKEIQSSPWCIGIFVDNEKSWGRTEGTLEQRYGLILDALSHSIDESPAKKAFVDALKQKYSSLNSLNEGWGTSFTSWQALNNAWQPQQPTAALEKDLSMMLEMLSEQYFKVVHDALETALPHHLYMGARMASWGMPDETISAATRYSDVLSFNIYKEGVQPSQWRFIEDIDLPSIIGEFHIGTNTDSGLFHPGLVAAADQEDRAKMYQQYMQSVVDHPNMVGAHWFQYVDSPISGRAFDGENYNVGFVSVTDIPYTEMVNAAREFNTTLYPARFNQR</sequence>
<evidence type="ECO:0000259" key="2">
    <source>
        <dbReference type="Pfam" id="PF17992"/>
    </source>
</evidence>
<reference evidence="3 5" key="1">
    <citation type="submission" date="2015-12" db="EMBL/GenBank/DDBJ databases">
        <title>Intraspecies pangenome expansion in the marine bacterium Alteromonas.</title>
        <authorList>
            <person name="Lopez-Perez M."/>
            <person name="Rodriguez-Valera F."/>
        </authorList>
    </citation>
    <scope>NUCLEOTIDE SEQUENCE [LARGE SCALE GENOMIC DNA]</scope>
    <source>
        <strain evidence="3 5">LMG 21861</strain>
    </source>
</reference>
<dbReference type="AlphaFoldDB" id="A0AAW7YZC3"/>
<organism evidence="4 6">
    <name type="scientific">Alteromonas stellipolaris</name>
    <dbReference type="NCBI Taxonomy" id="233316"/>
    <lineage>
        <taxon>Bacteria</taxon>
        <taxon>Pseudomonadati</taxon>
        <taxon>Pseudomonadota</taxon>
        <taxon>Gammaproteobacteria</taxon>
        <taxon>Alteromonadales</taxon>
        <taxon>Alteromonadaceae</taxon>
        <taxon>Alteromonas/Salinimonas group</taxon>
        <taxon>Alteromonas</taxon>
    </lineage>
</organism>
<evidence type="ECO:0000313" key="3">
    <source>
        <dbReference type="EMBL" id="AMJ73263.1"/>
    </source>
</evidence>
<dbReference type="PROSITE" id="PS51257">
    <property type="entry name" value="PROKAR_LIPOPROTEIN"/>
    <property type="match status" value="1"/>
</dbReference>
<dbReference type="Proteomes" id="UP000056750">
    <property type="component" value="Chromosome"/>
</dbReference>
<feature type="chain" id="PRO_5043633825" evidence="1">
    <location>
        <begin position="19"/>
        <end position="772"/>
    </location>
</feature>
<keyword evidence="5" id="KW-1185">Reference proteome</keyword>
<evidence type="ECO:0000256" key="1">
    <source>
        <dbReference type="SAM" id="SignalP"/>
    </source>
</evidence>
<evidence type="ECO:0000313" key="4">
    <source>
        <dbReference type="EMBL" id="MDO6576543.1"/>
    </source>
</evidence>
<reference evidence="4" key="2">
    <citation type="submission" date="2023-07" db="EMBL/GenBank/DDBJ databases">
        <title>Genome content predicts the carbon catabolic preferences of heterotrophic bacteria.</title>
        <authorList>
            <person name="Gralka M."/>
        </authorList>
    </citation>
    <scope>NUCLEOTIDE SEQUENCE</scope>
    <source>
        <strain evidence="4">F2M12</strain>
    </source>
</reference>
<dbReference type="Gene3D" id="2.60.120.430">
    <property type="entry name" value="Galactose-binding lectin"/>
    <property type="match status" value="1"/>
</dbReference>
<protein>
    <submittedName>
        <fullName evidence="4">Agarase</fullName>
    </submittedName>
</protein>
<evidence type="ECO:0000313" key="5">
    <source>
        <dbReference type="Proteomes" id="UP000056750"/>
    </source>
</evidence>
<dbReference type="Pfam" id="PF17992">
    <property type="entry name" value="Agarase_CBM"/>
    <property type="match status" value="1"/>
</dbReference>
<feature type="signal peptide" evidence="1">
    <location>
        <begin position="1"/>
        <end position="18"/>
    </location>
</feature>
<dbReference type="EMBL" id="CP013926">
    <property type="protein sequence ID" value="AMJ73263.1"/>
    <property type="molecule type" value="Genomic_DNA"/>
</dbReference>
<feature type="domain" description="Agarase CBM-like" evidence="2">
    <location>
        <begin position="54"/>
        <end position="220"/>
    </location>
</feature>
<dbReference type="SUPFAM" id="SSF51445">
    <property type="entry name" value="(Trans)glycosidases"/>
    <property type="match status" value="1"/>
</dbReference>
<evidence type="ECO:0000313" key="6">
    <source>
        <dbReference type="Proteomes" id="UP001170717"/>
    </source>
</evidence>
<gene>
    <name evidence="3" type="ORF">AVL57_04290</name>
    <name evidence="4" type="ORF">Q4527_04035</name>
</gene>
<dbReference type="Gene3D" id="3.20.20.80">
    <property type="entry name" value="Glycosidases"/>
    <property type="match status" value="1"/>
</dbReference>
<keyword evidence="1" id="KW-0732">Signal</keyword>
<dbReference type="KEGG" id="asq:AVL57_04290"/>
<dbReference type="EMBL" id="JAUOQI010000002">
    <property type="protein sequence ID" value="MDO6576543.1"/>
    <property type="molecule type" value="Genomic_DNA"/>
</dbReference>
<name>A0AAW7YZC3_9ALTE</name>
<accession>A0AAW7YZC3</accession>
<proteinExistence type="predicted"/>
<dbReference type="Proteomes" id="UP001170717">
    <property type="component" value="Unassembled WGS sequence"/>
</dbReference>